<reference evidence="11" key="1">
    <citation type="submission" date="2025-08" db="UniProtKB">
        <authorList>
            <consortium name="RefSeq"/>
        </authorList>
    </citation>
    <scope>IDENTIFICATION</scope>
    <source>
        <strain evidence="11">OHB3-1</strain>
    </source>
</reference>
<comment type="cofactor">
    <cofactor evidence="1">
        <name>FMN</name>
        <dbReference type="ChEBI" id="CHEBI:58210"/>
    </cofactor>
</comment>
<evidence type="ECO:0000256" key="4">
    <source>
        <dbReference type="ARBA" id="ARBA00022793"/>
    </source>
</evidence>
<gene>
    <name evidence="11" type="primary">LOC111006906</name>
</gene>
<comment type="pathway">
    <text evidence="7">Cofactor biosynthesis; coenzyme A biosynthesis; CoA from (R)-pantothenate: step 3/5.</text>
</comment>
<dbReference type="GO" id="GO:0015937">
    <property type="term" value="P:coenzyme A biosynthetic process"/>
    <property type="evidence" value="ECO:0007669"/>
    <property type="project" value="UniProtKB-KW"/>
</dbReference>
<dbReference type="Pfam" id="PF02441">
    <property type="entry name" value="Flavoprotein"/>
    <property type="match status" value="1"/>
</dbReference>
<dbReference type="SUPFAM" id="SSF52507">
    <property type="entry name" value="Homo-oligomeric flavin-containing Cys decarboxylases, HFCD"/>
    <property type="match status" value="1"/>
</dbReference>
<dbReference type="KEGG" id="mcha:111006906"/>
<dbReference type="EC" id="4.1.1.36" evidence="8"/>
<protein>
    <recommendedName>
        <fullName evidence="8">phosphopantothenoylcysteine decarboxylase</fullName>
        <ecNumber evidence="8">4.1.1.36</ecNumber>
    </recommendedName>
</protein>
<evidence type="ECO:0000313" key="10">
    <source>
        <dbReference type="Proteomes" id="UP000504603"/>
    </source>
</evidence>
<dbReference type="GeneID" id="111006906"/>
<keyword evidence="10" id="KW-1185">Reference proteome</keyword>
<keyword evidence="3" id="KW-0288">FMN</keyword>
<proteinExistence type="inferred from homology"/>
<dbReference type="GO" id="GO:0010181">
    <property type="term" value="F:FMN binding"/>
    <property type="evidence" value="ECO:0007669"/>
    <property type="project" value="TreeGrafter"/>
</dbReference>
<keyword evidence="4" id="KW-0456">Lyase</keyword>
<evidence type="ECO:0000259" key="9">
    <source>
        <dbReference type="Pfam" id="PF02441"/>
    </source>
</evidence>
<dbReference type="GO" id="GO:0071513">
    <property type="term" value="C:phosphopantothenoylcysteine decarboxylase complex"/>
    <property type="evidence" value="ECO:0007669"/>
    <property type="project" value="TreeGrafter"/>
</dbReference>
<dbReference type="Gene3D" id="3.40.50.1950">
    <property type="entry name" value="Flavin prenyltransferase-like"/>
    <property type="match status" value="1"/>
</dbReference>
<dbReference type="InterPro" id="IPR003382">
    <property type="entry name" value="Flavoprotein"/>
</dbReference>
<dbReference type="Proteomes" id="UP000504603">
    <property type="component" value="Unplaced"/>
</dbReference>
<dbReference type="RefSeq" id="XP_022134699.1">
    <property type="nucleotide sequence ID" value="XM_022279007.1"/>
</dbReference>
<evidence type="ECO:0000256" key="3">
    <source>
        <dbReference type="ARBA" id="ARBA00022643"/>
    </source>
</evidence>
<dbReference type="InterPro" id="IPR036551">
    <property type="entry name" value="Flavin_trans-like"/>
</dbReference>
<sequence length="194" mass="21444">MQVNNIQRRPHILLAACGSVAAIKFRILYHCFSEWAEVRAVATRAALFFLDRADLPKNVPLYIDEDDLASWGKIGDDVLHIQLCSWADIMVIAPLSANTLAKIAGGLCDNLLTCIVRAWDYSKPLYVAPAMNALMWNNTFTERHLVSVDDLGITLIRPGSISGERCNGAMAEPTLISSTVRLFLESRRKGTARG</sequence>
<dbReference type="PANTHER" id="PTHR14359">
    <property type="entry name" value="HOMO-OLIGOMERIC FLAVIN CONTAINING CYS DECARBOXYLASE FAMILY"/>
    <property type="match status" value="1"/>
</dbReference>
<feature type="domain" description="Flavoprotein" evidence="9">
    <location>
        <begin position="11"/>
        <end position="175"/>
    </location>
</feature>
<keyword evidence="5" id="KW-0173">Coenzyme A biosynthesis</keyword>
<evidence type="ECO:0000256" key="2">
    <source>
        <dbReference type="ARBA" id="ARBA00022604"/>
    </source>
</evidence>
<dbReference type="PANTHER" id="PTHR14359:SF6">
    <property type="entry name" value="PHOSPHOPANTOTHENOYLCYSTEINE DECARBOXYLASE"/>
    <property type="match status" value="1"/>
</dbReference>
<keyword evidence="3" id="KW-0285">Flavoprotein</keyword>
<organism evidence="10 11">
    <name type="scientific">Momordica charantia</name>
    <name type="common">Bitter gourd</name>
    <name type="synonym">Balsam pear</name>
    <dbReference type="NCBI Taxonomy" id="3673"/>
    <lineage>
        <taxon>Eukaryota</taxon>
        <taxon>Viridiplantae</taxon>
        <taxon>Streptophyta</taxon>
        <taxon>Embryophyta</taxon>
        <taxon>Tracheophyta</taxon>
        <taxon>Spermatophyta</taxon>
        <taxon>Magnoliopsida</taxon>
        <taxon>eudicotyledons</taxon>
        <taxon>Gunneridae</taxon>
        <taxon>Pentapetalae</taxon>
        <taxon>rosids</taxon>
        <taxon>fabids</taxon>
        <taxon>Cucurbitales</taxon>
        <taxon>Cucurbitaceae</taxon>
        <taxon>Momordiceae</taxon>
        <taxon>Momordica</taxon>
    </lineage>
</organism>
<evidence type="ECO:0000256" key="7">
    <source>
        <dbReference type="ARBA" id="ARBA00060685"/>
    </source>
</evidence>
<evidence type="ECO:0000256" key="5">
    <source>
        <dbReference type="ARBA" id="ARBA00022993"/>
    </source>
</evidence>
<dbReference type="AlphaFoldDB" id="A0A6J1BZH8"/>
<name>A0A6J1BZH8_MOMCH</name>
<dbReference type="OrthoDB" id="1532798at2759"/>
<keyword evidence="4" id="KW-0210">Decarboxylase</keyword>
<keyword evidence="2" id="KW-0341">Growth regulation</keyword>
<evidence type="ECO:0000313" key="11">
    <source>
        <dbReference type="RefSeq" id="XP_022134699.1"/>
    </source>
</evidence>
<accession>A0A6J1BZH8</accession>
<evidence type="ECO:0000256" key="6">
    <source>
        <dbReference type="ARBA" id="ARBA00038350"/>
    </source>
</evidence>
<dbReference type="GO" id="GO:0004633">
    <property type="term" value="F:phosphopantothenoylcysteine decarboxylase activity"/>
    <property type="evidence" value="ECO:0007669"/>
    <property type="project" value="UniProtKB-EC"/>
</dbReference>
<evidence type="ECO:0000256" key="8">
    <source>
        <dbReference type="ARBA" id="ARBA00066422"/>
    </source>
</evidence>
<evidence type="ECO:0000256" key="1">
    <source>
        <dbReference type="ARBA" id="ARBA00001917"/>
    </source>
</evidence>
<comment type="similarity">
    <text evidence="6">Belongs to the HFCD (homooligomeric flavin containing Cys decarboxylase) superfamily.</text>
</comment>